<dbReference type="AlphaFoldDB" id="A0A0A9H172"/>
<name>A0A0A9H172_ARUDO</name>
<evidence type="ECO:0000313" key="2">
    <source>
        <dbReference type="EMBL" id="JAE26588.1"/>
    </source>
</evidence>
<dbReference type="GO" id="GO:0032196">
    <property type="term" value="P:transposition"/>
    <property type="evidence" value="ECO:0007669"/>
    <property type="project" value="InterPro"/>
</dbReference>
<feature type="region of interest" description="Disordered" evidence="1">
    <location>
        <begin position="26"/>
        <end position="66"/>
    </location>
</feature>
<accession>A0A0A9H172</accession>
<sequence>MCNLYFLTFFMRMQCRMLKSLRHRPNQSTSIASVPSSTTQPMQNQSASSSSSSTMQRRPQKRTCAGDQLPQCERPLIIPIGKQLEVYPYMKSRKVAPILGALLKLFYPDMIGPKENRRVAKAWNDYKWSPNDDTPSGAIIMKSEFWLRFKHAPDVDIQEANRILDLNLKNLVRHMMCVLRKEAVLKVYQKKNV</sequence>
<dbReference type="EMBL" id="GBRH01171308">
    <property type="protein sequence ID" value="JAE26588.1"/>
    <property type="molecule type" value="Transcribed_RNA"/>
</dbReference>
<feature type="compositionally biased region" description="Polar residues" evidence="1">
    <location>
        <begin position="26"/>
        <end position="45"/>
    </location>
</feature>
<dbReference type="InterPro" id="IPR039266">
    <property type="entry name" value="EN-1/SPM"/>
</dbReference>
<dbReference type="PANTHER" id="PTHR33157:SF8">
    <property type="entry name" value="OS11G0485000 PROTEIN"/>
    <property type="match status" value="1"/>
</dbReference>
<evidence type="ECO:0000256" key="1">
    <source>
        <dbReference type="SAM" id="MobiDB-lite"/>
    </source>
</evidence>
<organism evidence="2">
    <name type="scientific">Arundo donax</name>
    <name type="common">Giant reed</name>
    <name type="synonym">Donax arundinaceus</name>
    <dbReference type="NCBI Taxonomy" id="35708"/>
    <lineage>
        <taxon>Eukaryota</taxon>
        <taxon>Viridiplantae</taxon>
        <taxon>Streptophyta</taxon>
        <taxon>Embryophyta</taxon>
        <taxon>Tracheophyta</taxon>
        <taxon>Spermatophyta</taxon>
        <taxon>Magnoliopsida</taxon>
        <taxon>Liliopsida</taxon>
        <taxon>Poales</taxon>
        <taxon>Poaceae</taxon>
        <taxon>PACMAD clade</taxon>
        <taxon>Arundinoideae</taxon>
        <taxon>Arundineae</taxon>
        <taxon>Arundo</taxon>
    </lineage>
</organism>
<reference evidence="2" key="2">
    <citation type="journal article" date="2015" name="Data Brief">
        <title>Shoot transcriptome of the giant reed, Arundo donax.</title>
        <authorList>
            <person name="Barrero R.A."/>
            <person name="Guerrero F.D."/>
            <person name="Moolhuijzen P."/>
            <person name="Goolsby J.A."/>
            <person name="Tidwell J."/>
            <person name="Bellgard S.E."/>
            <person name="Bellgard M.I."/>
        </authorList>
    </citation>
    <scope>NUCLEOTIDE SEQUENCE</scope>
    <source>
        <tissue evidence="2">Shoot tissue taken approximately 20 cm above the soil surface</tissue>
    </source>
</reference>
<reference evidence="2" key="1">
    <citation type="submission" date="2014-09" db="EMBL/GenBank/DDBJ databases">
        <authorList>
            <person name="Magalhaes I.L.F."/>
            <person name="Oliveira U."/>
            <person name="Santos F.R."/>
            <person name="Vidigal T.H.D.A."/>
            <person name="Brescovit A.D."/>
            <person name="Santos A.J."/>
        </authorList>
    </citation>
    <scope>NUCLEOTIDE SEQUENCE</scope>
    <source>
        <tissue evidence="2">Shoot tissue taken approximately 20 cm above the soil surface</tissue>
    </source>
</reference>
<dbReference type="PANTHER" id="PTHR33157">
    <property type="entry name" value="AUTONOMOUS TRANSPOSABLE ELEMENT EN-1 MOSAIC PROTEIN-RELATED"/>
    <property type="match status" value="1"/>
</dbReference>
<protein>
    <submittedName>
        <fullName evidence="2">Uncharacterized protein</fullName>
    </submittedName>
</protein>
<proteinExistence type="predicted"/>